<protein>
    <submittedName>
        <fullName evidence="2">Uncharacterized protein</fullName>
    </submittedName>
</protein>
<reference evidence="2 3" key="1">
    <citation type="journal article" date="2020" name="IScience">
        <title>Genome Sequencing of the Endangered Kingdonia uniflora (Circaeasteraceae, Ranunculales) Reveals Potential Mechanisms of Evolutionary Specialization.</title>
        <authorList>
            <person name="Sun Y."/>
            <person name="Deng T."/>
            <person name="Zhang A."/>
            <person name="Moore M.J."/>
            <person name="Landis J.B."/>
            <person name="Lin N."/>
            <person name="Zhang H."/>
            <person name="Zhang X."/>
            <person name="Huang J."/>
            <person name="Zhang X."/>
            <person name="Sun H."/>
            <person name="Wang H."/>
        </authorList>
    </citation>
    <scope>NUCLEOTIDE SEQUENCE [LARGE SCALE GENOMIC DNA]</scope>
    <source>
        <strain evidence="2">TB1705</strain>
        <tissue evidence="2">Leaf</tissue>
    </source>
</reference>
<dbReference type="AlphaFoldDB" id="A0A7J7KY91"/>
<accession>A0A7J7KY91</accession>
<keyword evidence="3" id="KW-1185">Reference proteome</keyword>
<feature type="compositionally biased region" description="Basic and acidic residues" evidence="1">
    <location>
        <begin position="201"/>
        <end position="218"/>
    </location>
</feature>
<name>A0A7J7KY91_9MAGN</name>
<feature type="non-terminal residue" evidence="2">
    <location>
        <position position="1"/>
    </location>
</feature>
<sequence>MLERILMSTMGDSTLPLGDTSLLGQYQFSKRKREGKNEKEDGKRKKAEPRTKKGKGEWQKKVEEADVPNKKKKVEDPKKEAFTDEQFDHVSLIQLKSLSPKIAKKGLDNRVPRKRLVMPGEILEVVNDLMVDDDVEVGREVNFNAISSEYGGDLLEWKKGDEKDNDDKKDDEEKVKSEEGQPQVAEEEEVREYVYPILQMEESKNGDEKVNDVEKDGEEKESEEEQPQVVEEEDSEQPIVGVYYTGKKDIQH</sequence>
<dbReference type="EMBL" id="JACGCM010002788">
    <property type="protein sequence ID" value="KAF6135340.1"/>
    <property type="molecule type" value="Genomic_DNA"/>
</dbReference>
<gene>
    <name evidence="2" type="ORF">GIB67_027214</name>
</gene>
<feature type="compositionally biased region" description="Basic and acidic residues" evidence="1">
    <location>
        <begin position="155"/>
        <end position="179"/>
    </location>
</feature>
<organism evidence="2 3">
    <name type="scientific">Kingdonia uniflora</name>
    <dbReference type="NCBI Taxonomy" id="39325"/>
    <lineage>
        <taxon>Eukaryota</taxon>
        <taxon>Viridiplantae</taxon>
        <taxon>Streptophyta</taxon>
        <taxon>Embryophyta</taxon>
        <taxon>Tracheophyta</taxon>
        <taxon>Spermatophyta</taxon>
        <taxon>Magnoliopsida</taxon>
        <taxon>Ranunculales</taxon>
        <taxon>Circaeasteraceae</taxon>
        <taxon>Kingdonia</taxon>
    </lineage>
</organism>
<evidence type="ECO:0000313" key="2">
    <source>
        <dbReference type="EMBL" id="KAF6135340.1"/>
    </source>
</evidence>
<evidence type="ECO:0000313" key="3">
    <source>
        <dbReference type="Proteomes" id="UP000541444"/>
    </source>
</evidence>
<feature type="region of interest" description="Disordered" evidence="1">
    <location>
        <begin position="1"/>
        <end position="80"/>
    </location>
</feature>
<feature type="compositionally biased region" description="Acidic residues" evidence="1">
    <location>
        <begin position="219"/>
        <end position="236"/>
    </location>
</feature>
<proteinExistence type="predicted"/>
<feature type="compositionally biased region" description="Basic and acidic residues" evidence="1">
    <location>
        <begin position="35"/>
        <end position="80"/>
    </location>
</feature>
<comment type="caution">
    <text evidence="2">The sequence shown here is derived from an EMBL/GenBank/DDBJ whole genome shotgun (WGS) entry which is preliminary data.</text>
</comment>
<feature type="region of interest" description="Disordered" evidence="1">
    <location>
        <begin position="154"/>
        <end position="252"/>
    </location>
</feature>
<dbReference type="Proteomes" id="UP000541444">
    <property type="component" value="Unassembled WGS sequence"/>
</dbReference>
<evidence type="ECO:0000256" key="1">
    <source>
        <dbReference type="SAM" id="MobiDB-lite"/>
    </source>
</evidence>